<dbReference type="GO" id="GO:0001003">
    <property type="term" value="F:RNA polymerase III type 2 promoter sequence-specific DNA binding"/>
    <property type="evidence" value="ECO:0007669"/>
    <property type="project" value="TreeGrafter"/>
</dbReference>
<proteinExistence type="predicted"/>
<organism evidence="3 4">
    <name type="scientific">Acorus gramineus</name>
    <name type="common">Dwarf sweet flag</name>
    <dbReference type="NCBI Taxonomy" id="55184"/>
    <lineage>
        <taxon>Eukaryota</taxon>
        <taxon>Viridiplantae</taxon>
        <taxon>Streptophyta</taxon>
        <taxon>Embryophyta</taxon>
        <taxon>Tracheophyta</taxon>
        <taxon>Spermatophyta</taxon>
        <taxon>Magnoliopsida</taxon>
        <taxon>Liliopsida</taxon>
        <taxon>Acoraceae</taxon>
        <taxon>Acorus</taxon>
    </lineage>
</organism>
<comment type="caution">
    <text evidence="3">The sequence shown here is derived from an EMBL/GenBank/DDBJ whole genome shotgun (WGS) entry which is preliminary data.</text>
</comment>
<evidence type="ECO:0000313" key="3">
    <source>
        <dbReference type="EMBL" id="KAK1268695.1"/>
    </source>
</evidence>
<dbReference type="EMBL" id="JAUJYN010000006">
    <property type="protein sequence ID" value="KAK1268695.1"/>
    <property type="molecule type" value="Genomic_DNA"/>
</dbReference>
<dbReference type="Pfam" id="PF09734">
    <property type="entry name" value="Tau95"/>
    <property type="match status" value="1"/>
</dbReference>
<accession>A0AAV9AWN8</accession>
<sequence length="339" mass="38968">MALSNLFEERPIWIRRSIHERLLDDGMEVSIDQLKRLLFRAGYSFSTGPFGRFWIRKGYDPRKDPESRIYQKVDFRIPPLLRHLGNENTTDELKHKWKDLCGFKVFPDKSFTTLQLFELNDDFIQQEIGKPAEQKSCTRTTGWLSRPTIDLLRLYVSMKFLSILPGEDAGRMLKSISQRFESLKSLPSLKDDSRSMEKEHEFEHRGSNSDAAVVQQNELNDDEIQCEAEDEPEHEAEDEDDDEEEVDEYGSLNGEFNFEGGGEDENFSLEAGSYPIGGDISKDYLQELFSFPPLVDGQDYEQNVEDADTSEEEYQIFEQESDSDLPEDGDGDGDGDGFS</sequence>
<feature type="compositionally biased region" description="Basic and acidic residues" evidence="1">
    <location>
        <begin position="189"/>
        <end position="207"/>
    </location>
</feature>
<dbReference type="Proteomes" id="UP001179952">
    <property type="component" value="Unassembled WGS sequence"/>
</dbReference>
<dbReference type="GO" id="GO:0000127">
    <property type="term" value="C:transcription factor TFIIIC complex"/>
    <property type="evidence" value="ECO:0007669"/>
    <property type="project" value="InterPro"/>
</dbReference>
<evidence type="ECO:0000313" key="4">
    <source>
        <dbReference type="Proteomes" id="UP001179952"/>
    </source>
</evidence>
<name>A0AAV9AWN8_ACOGR</name>
<feature type="compositionally biased region" description="Acidic residues" evidence="1">
    <location>
        <begin position="226"/>
        <end position="248"/>
    </location>
</feature>
<dbReference type="PANTHER" id="PTHR13230">
    <property type="entry name" value="GENERAL TRANSCRIPTION FACTOR IIIC, POLYPEPTIDE 5"/>
    <property type="match status" value="1"/>
</dbReference>
<dbReference type="InterPro" id="IPR019136">
    <property type="entry name" value="TF_IIIC_su-5_HTH"/>
</dbReference>
<evidence type="ECO:0000259" key="2">
    <source>
        <dbReference type="Pfam" id="PF09734"/>
    </source>
</evidence>
<dbReference type="GO" id="GO:0006384">
    <property type="term" value="P:transcription initiation at RNA polymerase III promoter"/>
    <property type="evidence" value="ECO:0007669"/>
    <property type="project" value="InterPro"/>
</dbReference>
<reference evidence="3" key="2">
    <citation type="submission" date="2023-06" db="EMBL/GenBank/DDBJ databases">
        <authorList>
            <person name="Ma L."/>
            <person name="Liu K.-W."/>
            <person name="Li Z."/>
            <person name="Hsiao Y.-Y."/>
            <person name="Qi Y."/>
            <person name="Fu T."/>
            <person name="Tang G."/>
            <person name="Zhang D."/>
            <person name="Sun W.-H."/>
            <person name="Liu D.-K."/>
            <person name="Li Y."/>
            <person name="Chen G.-Z."/>
            <person name="Liu X.-D."/>
            <person name="Liao X.-Y."/>
            <person name="Jiang Y.-T."/>
            <person name="Yu X."/>
            <person name="Hao Y."/>
            <person name="Huang J."/>
            <person name="Zhao X.-W."/>
            <person name="Ke S."/>
            <person name="Chen Y.-Y."/>
            <person name="Wu W.-L."/>
            <person name="Hsu J.-L."/>
            <person name="Lin Y.-F."/>
            <person name="Huang M.-D."/>
            <person name="Li C.-Y."/>
            <person name="Huang L."/>
            <person name="Wang Z.-W."/>
            <person name="Zhao X."/>
            <person name="Zhong W.-Y."/>
            <person name="Peng D.-H."/>
            <person name="Ahmad S."/>
            <person name="Lan S."/>
            <person name="Zhang J.-S."/>
            <person name="Tsai W.-C."/>
            <person name="Van De Peer Y."/>
            <person name="Liu Z.-J."/>
        </authorList>
    </citation>
    <scope>NUCLEOTIDE SEQUENCE</scope>
    <source>
        <strain evidence="3">SCP</strain>
        <tissue evidence="3">Leaves</tissue>
    </source>
</reference>
<feature type="region of interest" description="Disordered" evidence="1">
    <location>
        <begin position="303"/>
        <end position="339"/>
    </location>
</feature>
<dbReference type="GO" id="GO:0001002">
    <property type="term" value="F:RNA polymerase III type 1 promoter sequence-specific DNA binding"/>
    <property type="evidence" value="ECO:0007669"/>
    <property type="project" value="TreeGrafter"/>
</dbReference>
<dbReference type="PANTHER" id="PTHR13230:SF5">
    <property type="entry name" value="GENERAL TRANSCRIPTION FACTOR 3C POLYPEPTIDE 5"/>
    <property type="match status" value="1"/>
</dbReference>
<evidence type="ECO:0000256" key="1">
    <source>
        <dbReference type="SAM" id="MobiDB-lite"/>
    </source>
</evidence>
<protein>
    <recommendedName>
        <fullName evidence="2">Transcription factor IIIC subunit 5 HTH domain-containing protein</fullName>
    </recommendedName>
</protein>
<reference evidence="3" key="1">
    <citation type="journal article" date="2023" name="Nat. Commun.">
        <title>Diploid and tetraploid genomes of Acorus and the evolution of monocots.</title>
        <authorList>
            <person name="Ma L."/>
            <person name="Liu K.W."/>
            <person name="Li Z."/>
            <person name="Hsiao Y.Y."/>
            <person name="Qi Y."/>
            <person name="Fu T."/>
            <person name="Tang G.D."/>
            <person name="Zhang D."/>
            <person name="Sun W.H."/>
            <person name="Liu D.K."/>
            <person name="Li Y."/>
            <person name="Chen G.Z."/>
            <person name="Liu X.D."/>
            <person name="Liao X.Y."/>
            <person name="Jiang Y.T."/>
            <person name="Yu X."/>
            <person name="Hao Y."/>
            <person name="Huang J."/>
            <person name="Zhao X.W."/>
            <person name="Ke S."/>
            <person name="Chen Y.Y."/>
            <person name="Wu W.L."/>
            <person name="Hsu J.L."/>
            <person name="Lin Y.F."/>
            <person name="Huang M.D."/>
            <person name="Li C.Y."/>
            <person name="Huang L."/>
            <person name="Wang Z.W."/>
            <person name="Zhao X."/>
            <person name="Zhong W.Y."/>
            <person name="Peng D.H."/>
            <person name="Ahmad S."/>
            <person name="Lan S."/>
            <person name="Zhang J.S."/>
            <person name="Tsai W.C."/>
            <person name="Van de Peer Y."/>
            <person name="Liu Z.J."/>
        </authorList>
    </citation>
    <scope>NUCLEOTIDE SEQUENCE</scope>
    <source>
        <strain evidence="3">SCP</strain>
    </source>
</reference>
<gene>
    <name evidence="3" type="ORF">QJS04_geneDACA013900</name>
</gene>
<dbReference type="InterPro" id="IPR040454">
    <property type="entry name" value="TF_IIIC_Tfc1/Sfc1"/>
</dbReference>
<keyword evidence="4" id="KW-1185">Reference proteome</keyword>
<feature type="domain" description="Transcription factor IIIC subunit 5 HTH" evidence="2">
    <location>
        <begin position="3"/>
        <end position="76"/>
    </location>
</feature>
<feature type="region of interest" description="Disordered" evidence="1">
    <location>
        <begin position="187"/>
        <end position="211"/>
    </location>
</feature>
<feature type="region of interest" description="Disordered" evidence="1">
    <location>
        <begin position="226"/>
        <end position="280"/>
    </location>
</feature>
<dbReference type="AlphaFoldDB" id="A0AAV9AWN8"/>